<dbReference type="PROSITE" id="PS51352">
    <property type="entry name" value="THIOREDOXIN_2"/>
    <property type="match status" value="1"/>
</dbReference>
<dbReference type="Gene3D" id="3.40.30.10">
    <property type="entry name" value="Glutaredoxin"/>
    <property type="match status" value="2"/>
</dbReference>
<accession>A0A8R1UQV8</accession>
<protein>
    <submittedName>
        <fullName evidence="2">Thioredoxin</fullName>
    </submittedName>
</protein>
<dbReference type="PANTHER" id="PTHR31362">
    <property type="entry name" value="GLYCOSYLTRANSFERASE STELLO1-RELATED"/>
    <property type="match status" value="1"/>
</dbReference>
<keyword evidence="3" id="KW-1185">Reference proteome</keyword>
<evidence type="ECO:0000313" key="2">
    <source>
        <dbReference type="EnsemblMetazoa" id="PPA36834.1"/>
    </source>
</evidence>
<dbReference type="Pfam" id="PF03385">
    <property type="entry name" value="STELLO"/>
    <property type="match status" value="1"/>
</dbReference>
<dbReference type="InterPro" id="IPR036249">
    <property type="entry name" value="Thioredoxin-like_sf"/>
</dbReference>
<gene>
    <name evidence="2" type="primary">WBGene00275203</name>
</gene>
<feature type="region of interest" description="Disordered" evidence="1">
    <location>
        <begin position="174"/>
        <end position="195"/>
    </location>
</feature>
<dbReference type="InterPro" id="IPR013766">
    <property type="entry name" value="Thioredoxin_domain"/>
</dbReference>
<dbReference type="EnsemblMetazoa" id="PPA36834.1">
    <property type="protein sequence ID" value="PPA36834.1"/>
    <property type="gene ID" value="WBGene00275203"/>
</dbReference>
<proteinExistence type="predicted"/>
<dbReference type="AlphaFoldDB" id="A0A2A6BR01"/>
<dbReference type="FunFam" id="3.40.30.10:FF:000400">
    <property type="entry name" value="Thioredoxin"/>
    <property type="match status" value="1"/>
</dbReference>
<feature type="compositionally biased region" description="Low complexity" evidence="1">
    <location>
        <begin position="184"/>
        <end position="195"/>
    </location>
</feature>
<organism evidence="2 3">
    <name type="scientific">Pristionchus pacificus</name>
    <name type="common">Parasitic nematode worm</name>
    <dbReference type="NCBI Taxonomy" id="54126"/>
    <lineage>
        <taxon>Eukaryota</taxon>
        <taxon>Metazoa</taxon>
        <taxon>Ecdysozoa</taxon>
        <taxon>Nematoda</taxon>
        <taxon>Chromadorea</taxon>
        <taxon>Rhabditida</taxon>
        <taxon>Rhabditina</taxon>
        <taxon>Diplogasteromorpha</taxon>
        <taxon>Diplogasteroidea</taxon>
        <taxon>Neodiplogasteridae</taxon>
        <taxon>Pristionchus</taxon>
    </lineage>
</organism>
<evidence type="ECO:0000256" key="1">
    <source>
        <dbReference type="SAM" id="MobiDB-lite"/>
    </source>
</evidence>
<dbReference type="Proteomes" id="UP000005239">
    <property type="component" value="Unassembled WGS sequence"/>
</dbReference>
<sequence>MSRTWLFPAPDQLAESTTKNRTLTDYYQTVAIVTNNWQWTLGMGMLQRMYQANFAMLILCGHYPKQGKDAEKKEYPEGMSGGDSHYPNLKRPFNYIHLSNEEVRWDYLMYYCLAKVEEMKIQNVKGYLMFSDDAITNFWNPLNLDVMQGTIRGAITLGPCTCFPPPAMMCSRASLPSSTPPSSSPRVSRCRPSTCSPHPSRMNRLVSLALVGLLVVAPVLSLAKVDATVLGNLARKFEVRGYSTLTFFRAGKTTEYTCECLFATRGRDADAIVNWLKKKTGPAAVTIESSDDLKANFNEVYKNSGKGLLFKFYVPWCEHCKSLVPLWEELGEKYGTSDKVLIAKVGSSHIEMGETTEDVKKEEHTELWPNQQFGFNAMNRTIELIPRVRNTCNRPFILHIIPREVTEARFCKYKSDPEVAVFERELMREIGRLPRVNPYTKKNITDAYEYLMVGDGWTVADWMFVPAANILFVAVFAQLAHEGELFHELFASKMMHILPSEGTSGPVRVDLWNEDRNRWARFYSEHKHALHPVKLSEFQKMPAKAQFCDVVLDSFYKNIFKIGNRTK</sequence>
<dbReference type="InterPro" id="IPR005049">
    <property type="entry name" value="STL-like"/>
</dbReference>
<reference evidence="2" key="2">
    <citation type="submission" date="2022-06" db="UniProtKB">
        <authorList>
            <consortium name="EnsemblMetazoa"/>
        </authorList>
    </citation>
    <scope>IDENTIFICATION</scope>
    <source>
        <strain evidence="2">PS312</strain>
    </source>
</reference>
<dbReference type="Pfam" id="PF00085">
    <property type="entry name" value="Thioredoxin"/>
    <property type="match status" value="1"/>
</dbReference>
<dbReference type="SUPFAM" id="SSF52833">
    <property type="entry name" value="Thioredoxin-like"/>
    <property type="match status" value="2"/>
</dbReference>
<dbReference type="OrthoDB" id="5948173at2759"/>
<dbReference type="PANTHER" id="PTHR31362:SF0">
    <property type="entry name" value="EXOSTOSIN DOMAIN-CONTAINING PROTEIN-RELATED"/>
    <property type="match status" value="1"/>
</dbReference>
<name>A0A2A6BR01_PRIPA</name>
<reference evidence="3" key="1">
    <citation type="journal article" date="2008" name="Nat. Genet.">
        <title>The Pristionchus pacificus genome provides a unique perspective on nematode lifestyle and parasitism.</title>
        <authorList>
            <person name="Dieterich C."/>
            <person name="Clifton S.W."/>
            <person name="Schuster L.N."/>
            <person name="Chinwalla A."/>
            <person name="Delehaunty K."/>
            <person name="Dinkelacker I."/>
            <person name="Fulton L."/>
            <person name="Fulton R."/>
            <person name="Godfrey J."/>
            <person name="Minx P."/>
            <person name="Mitreva M."/>
            <person name="Roeseler W."/>
            <person name="Tian H."/>
            <person name="Witte H."/>
            <person name="Yang S.P."/>
            <person name="Wilson R.K."/>
            <person name="Sommer R.J."/>
        </authorList>
    </citation>
    <scope>NUCLEOTIDE SEQUENCE [LARGE SCALE GENOMIC DNA]</scope>
    <source>
        <strain evidence="3">PS312</strain>
    </source>
</reference>
<accession>A0A2A6BR01</accession>
<dbReference type="CDD" id="cd02961">
    <property type="entry name" value="PDI_a_family"/>
    <property type="match status" value="1"/>
</dbReference>
<evidence type="ECO:0000313" key="3">
    <source>
        <dbReference type="Proteomes" id="UP000005239"/>
    </source>
</evidence>